<dbReference type="InterPro" id="IPR044644">
    <property type="entry name" value="DinF-like"/>
</dbReference>
<dbReference type="GO" id="GO:0015297">
    <property type="term" value="F:antiporter activity"/>
    <property type="evidence" value="ECO:0007669"/>
    <property type="project" value="InterPro"/>
</dbReference>
<feature type="transmembrane region" description="Helical" evidence="6">
    <location>
        <begin position="12"/>
        <end position="32"/>
    </location>
</feature>
<feature type="transmembrane region" description="Helical" evidence="6">
    <location>
        <begin position="161"/>
        <end position="184"/>
    </location>
</feature>
<feature type="transmembrane region" description="Helical" evidence="6">
    <location>
        <begin position="268"/>
        <end position="286"/>
    </location>
</feature>
<feature type="transmembrane region" description="Helical" evidence="6">
    <location>
        <begin position="244"/>
        <end position="262"/>
    </location>
</feature>
<reference evidence="7 8" key="1">
    <citation type="submission" date="2011-02" db="EMBL/GenBank/DDBJ databases">
        <authorList>
            <person name="Weinstock G."/>
            <person name="Sodergren E."/>
            <person name="Clifton S."/>
            <person name="Fulton L."/>
            <person name="Fulton B."/>
            <person name="Courtney L."/>
            <person name="Fronick C."/>
            <person name="Harrison M."/>
            <person name="Strong C."/>
            <person name="Farmer C."/>
            <person name="Delahaunty K."/>
            <person name="Markovic C."/>
            <person name="Hall O."/>
            <person name="Minx P."/>
            <person name="Tomlinson C."/>
            <person name="Mitreva M."/>
            <person name="Hou S."/>
            <person name="Chen J."/>
            <person name="Wollam A."/>
            <person name="Pepin K.H."/>
            <person name="Johnson M."/>
            <person name="Bhonagiri V."/>
            <person name="Zhang X."/>
            <person name="Suruliraj S."/>
            <person name="Warren W."/>
            <person name="Chinwalla A."/>
            <person name="Mardis E.R."/>
            <person name="Wilson R.K."/>
        </authorList>
    </citation>
    <scope>NUCLEOTIDE SEQUENCE [LARGE SCALE GENOMIC DNA]</scope>
    <source>
        <strain evidence="7 8">YIT 11841</strain>
    </source>
</reference>
<dbReference type="eggNOG" id="COG0534">
    <property type="taxonomic scope" value="Bacteria"/>
</dbReference>
<feature type="transmembrane region" description="Helical" evidence="6">
    <location>
        <begin position="44"/>
        <end position="68"/>
    </location>
</feature>
<feature type="transmembrane region" description="Helical" evidence="6">
    <location>
        <begin position="317"/>
        <end position="336"/>
    </location>
</feature>
<dbReference type="CDD" id="cd13136">
    <property type="entry name" value="MATE_DinF_like"/>
    <property type="match status" value="1"/>
</dbReference>
<evidence type="ECO:0000256" key="3">
    <source>
        <dbReference type="ARBA" id="ARBA00022692"/>
    </source>
</evidence>
<dbReference type="NCBIfam" id="TIGR00797">
    <property type="entry name" value="matE"/>
    <property type="match status" value="1"/>
</dbReference>
<dbReference type="HOGENOM" id="CLU_012893_16_0_10"/>
<comment type="caution">
    <text evidence="7">The sequence shown here is derived from an EMBL/GenBank/DDBJ whole genome shotgun (WGS) entry which is preliminary data.</text>
</comment>
<feature type="transmembrane region" description="Helical" evidence="6">
    <location>
        <begin position="385"/>
        <end position="405"/>
    </location>
</feature>
<dbReference type="GO" id="GO:0005886">
    <property type="term" value="C:plasma membrane"/>
    <property type="evidence" value="ECO:0007669"/>
    <property type="project" value="TreeGrafter"/>
</dbReference>
<feature type="transmembrane region" description="Helical" evidence="6">
    <location>
        <begin position="356"/>
        <end position="373"/>
    </location>
</feature>
<dbReference type="Proteomes" id="UP000005546">
    <property type="component" value="Unassembled WGS sequence"/>
</dbReference>
<dbReference type="RefSeq" id="WP_008629084.1">
    <property type="nucleotide sequence ID" value="NZ_GL883880.1"/>
</dbReference>
<evidence type="ECO:0000256" key="4">
    <source>
        <dbReference type="ARBA" id="ARBA00022989"/>
    </source>
</evidence>
<dbReference type="InterPro" id="IPR002528">
    <property type="entry name" value="MATE_fam"/>
</dbReference>
<evidence type="ECO:0000256" key="1">
    <source>
        <dbReference type="ARBA" id="ARBA00004141"/>
    </source>
</evidence>
<dbReference type="AlphaFoldDB" id="F3QX81"/>
<sequence length="443" mass="49043">MTVMNKSYHKEILHIALPSILSNITVPLLGLIDLTIAGHLGAASYIGAIAIGGTIFNMIYWIFAFLRMGTSGMTSQAYGAGNKQEMQLLLYRSLATSTGIAILILLLQGPLLHLALSVMSPTEAVADFASVYFRICVWGAPAVLGLYSMTGWFIGLQNAKYPLYVAIVQNLVNIAASLFFVFVWHMDVAGVALGTAIAQYCGLALSLYYCHRMHRRLGLPFAFLPSSVFRKNAIRRFFSINRDIFLRTLCLVCVTLYFTSAGSRQGEYILAANALLMQYFTLYSYFMDGFAFAGEALSGKCAGAGDYQALKKVIRNLFLWGCGVALTFTLFYMAGGKALMNLLTDEAYVVATASDYLPWAVLIPFAGLSAFIWDGVFIGLTATRYMLLSMLGATLTFFSVYLSLFPIWQNHALWLAFLLYLFVRGLMQHLLYRNKILTLHPTN</sequence>
<proteinExistence type="inferred from homology"/>
<keyword evidence="4 6" id="KW-1133">Transmembrane helix</keyword>
<feature type="transmembrane region" description="Helical" evidence="6">
    <location>
        <begin position="190"/>
        <end position="210"/>
    </location>
</feature>
<comment type="subcellular location">
    <subcellularLocation>
        <location evidence="1">Membrane</location>
        <topology evidence="1">Multi-pass membrane protein</topology>
    </subcellularLocation>
</comment>
<name>F3QX81_9BACT</name>
<evidence type="ECO:0000256" key="5">
    <source>
        <dbReference type="ARBA" id="ARBA00023136"/>
    </source>
</evidence>
<evidence type="ECO:0000313" key="7">
    <source>
        <dbReference type="EMBL" id="EGG51253.1"/>
    </source>
</evidence>
<feature type="transmembrane region" description="Helical" evidence="6">
    <location>
        <begin position="411"/>
        <end position="427"/>
    </location>
</feature>
<dbReference type="Pfam" id="PF01554">
    <property type="entry name" value="MatE"/>
    <property type="match status" value="2"/>
</dbReference>
<dbReference type="EMBL" id="AFBR01000084">
    <property type="protein sequence ID" value="EGG51253.1"/>
    <property type="molecule type" value="Genomic_DNA"/>
</dbReference>
<protein>
    <submittedName>
        <fullName evidence="7">MATE efflux family protein</fullName>
    </submittedName>
</protein>
<dbReference type="OrthoDB" id="9776324at2"/>
<dbReference type="PANTHER" id="PTHR42893:SF46">
    <property type="entry name" value="PROTEIN DETOXIFICATION 44, CHLOROPLASTIC"/>
    <property type="match status" value="1"/>
</dbReference>
<feature type="transmembrane region" description="Helical" evidence="6">
    <location>
        <begin position="89"/>
        <end position="111"/>
    </location>
</feature>
<feature type="transmembrane region" description="Helical" evidence="6">
    <location>
        <begin position="131"/>
        <end position="154"/>
    </location>
</feature>
<gene>
    <name evidence="7" type="ORF">HMPREF9442_02815</name>
</gene>
<evidence type="ECO:0000313" key="8">
    <source>
        <dbReference type="Proteomes" id="UP000005546"/>
    </source>
</evidence>
<evidence type="ECO:0000256" key="6">
    <source>
        <dbReference type="SAM" id="Phobius"/>
    </source>
</evidence>
<evidence type="ECO:0000256" key="2">
    <source>
        <dbReference type="ARBA" id="ARBA00010199"/>
    </source>
</evidence>
<dbReference type="STRING" id="762982.HMPREF9442_02815"/>
<accession>F3QX81</accession>
<organism evidence="7 8">
    <name type="scientific">Paraprevotella xylaniphila YIT 11841</name>
    <dbReference type="NCBI Taxonomy" id="762982"/>
    <lineage>
        <taxon>Bacteria</taxon>
        <taxon>Pseudomonadati</taxon>
        <taxon>Bacteroidota</taxon>
        <taxon>Bacteroidia</taxon>
        <taxon>Bacteroidales</taxon>
        <taxon>Prevotellaceae</taxon>
        <taxon>Paraprevotella</taxon>
    </lineage>
</organism>
<comment type="similarity">
    <text evidence="2">Belongs to the multi antimicrobial extrusion (MATE) (TC 2.A.66.1) family.</text>
</comment>
<keyword evidence="5 6" id="KW-0472">Membrane</keyword>
<keyword evidence="8" id="KW-1185">Reference proteome</keyword>
<dbReference type="PANTHER" id="PTHR42893">
    <property type="entry name" value="PROTEIN DETOXIFICATION 44, CHLOROPLASTIC-RELATED"/>
    <property type="match status" value="1"/>
</dbReference>
<keyword evidence="3 6" id="KW-0812">Transmembrane</keyword>
<dbReference type="GO" id="GO:0042910">
    <property type="term" value="F:xenobiotic transmembrane transporter activity"/>
    <property type="evidence" value="ECO:0007669"/>
    <property type="project" value="InterPro"/>
</dbReference>